<evidence type="ECO:0000256" key="6">
    <source>
        <dbReference type="ARBA" id="ARBA00023136"/>
    </source>
</evidence>
<keyword evidence="5 8" id="KW-1133">Transmembrane helix</keyword>
<evidence type="ECO:0000313" key="11">
    <source>
        <dbReference type="EMBL" id="GAA4400216.1"/>
    </source>
</evidence>
<evidence type="ECO:0000256" key="9">
    <source>
        <dbReference type="SAM" id="MobiDB-lite"/>
    </source>
</evidence>
<comment type="subcellular location">
    <subcellularLocation>
        <location evidence="1 8">Cell membrane</location>
        <topology evidence="1 8">Multi-pass membrane protein</topology>
    </subcellularLocation>
</comment>
<dbReference type="Pfam" id="PF20154">
    <property type="entry name" value="LNT_N"/>
    <property type="match status" value="1"/>
</dbReference>
<dbReference type="HAMAP" id="MF_01148">
    <property type="entry name" value="Lnt"/>
    <property type="match status" value="1"/>
</dbReference>
<evidence type="ECO:0000256" key="1">
    <source>
        <dbReference type="ARBA" id="ARBA00004651"/>
    </source>
</evidence>
<keyword evidence="6 8" id="KW-0472">Membrane</keyword>
<keyword evidence="2 8" id="KW-1003">Cell membrane</keyword>
<comment type="catalytic activity">
    <reaction evidence="8">
        <text>N-terminal S-1,2-diacyl-sn-glyceryl-L-cysteinyl-[lipoprotein] + a glycerophospholipid = N-acyl-S-1,2-diacyl-sn-glyceryl-L-cysteinyl-[lipoprotein] + a 2-acyl-sn-glycero-3-phospholipid + H(+)</text>
        <dbReference type="Rhea" id="RHEA:48228"/>
        <dbReference type="Rhea" id="RHEA-COMP:14681"/>
        <dbReference type="Rhea" id="RHEA-COMP:14684"/>
        <dbReference type="ChEBI" id="CHEBI:15378"/>
        <dbReference type="ChEBI" id="CHEBI:136912"/>
        <dbReference type="ChEBI" id="CHEBI:140656"/>
        <dbReference type="ChEBI" id="CHEBI:140657"/>
        <dbReference type="ChEBI" id="CHEBI:140660"/>
        <dbReference type="EC" id="2.3.1.269"/>
    </reaction>
</comment>
<dbReference type="InterPro" id="IPR003010">
    <property type="entry name" value="C-N_Hydrolase"/>
</dbReference>
<dbReference type="Proteomes" id="UP001500390">
    <property type="component" value="Unassembled WGS sequence"/>
</dbReference>
<dbReference type="InterPro" id="IPR036526">
    <property type="entry name" value="C-N_Hydrolase_sf"/>
</dbReference>
<dbReference type="Pfam" id="PF00795">
    <property type="entry name" value="CN_hydrolase"/>
    <property type="match status" value="1"/>
</dbReference>
<dbReference type="RefSeq" id="WP_159902851.1">
    <property type="nucleotide sequence ID" value="NZ_BAABFX010000038.1"/>
</dbReference>
<feature type="region of interest" description="Disordered" evidence="9">
    <location>
        <begin position="507"/>
        <end position="561"/>
    </location>
</feature>
<dbReference type="EC" id="2.3.1.269" evidence="8"/>
<feature type="transmembrane region" description="Helical" evidence="8">
    <location>
        <begin position="185"/>
        <end position="203"/>
    </location>
</feature>
<accession>A0ABP8K4V3</accession>
<evidence type="ECO:0000256" key="5">
    <source>
        <dbReference type="ARBA" id="ARBA00022989"/>
    </source>
</evidence>
<evidence type="ECO:0000256" key="8">
    <source>
        <dbReference type="HAMAP-Rule" id="MF_01148"/>
    </source>
</evidence>
<protein>
    <recommendedName>
        <fullName evidence="8">Apolipoprotein N-acyltransferase</fullName>
        <shortName evidence="8">ALP N-acyltransferase</shortName>
        <ecNumber evidence="8">2.3.1.269</ecNumber>
    </recommendedName>
</protein>
<keyword evidence="7 8" id="KW-0012">Acyltransferase</keyword>
<evidence type="ECO:0000313" key="12">
    <source>
        <dbReference type="Proteomes" id="UP001500390"/>
    </source>
</evidence>
<comment type="pathway">
    <text evidence="8">Protein modification; lipoprotein biosynthesis (N-acyl transfer).</text>
</comment>
<feature type="transmembrane region" description="Helical" evidence="8">
    <location>
        <begin position="77"/>
        <end position="98"/>
    </location>
</feature>
<evidence type="ECO:0000256" key="2">
    <source>
        <dbReference type="ARBA" id="ARBA00022475"/>
    </source>
</evidence>
<feature type="transmembrane region" description="Helical" evidence="8">
    <location>
        <begin position="148"/>
        <end position="173"/>
    </location>
</feature>
<dbReference type="Gene3D" id="3.60.110.10">
    <property type="entry name" value="Carbon-nitrogen hydrolase"/>
    <property type="match status" value="1"/>
</dbReference>
<comment type="caution">
    <text evidence="11">The sequence shown here is derived from an EMBL/GenBank/DDBJ whole genome shotgun (WGS) entry which is preliminary data.</text>
</comment>
<gene>
    <name evidence="11" type="primary">lnt_2</name>
    <name evidence="8" type="synonym">lnt</name>
    <name evidence="11" type="ORF">GCM10023153_27490</name>
</gene>
<evidence type="ECO:0000256" key="4">
    <source>
        <dbReference type="ARBA" id="ARBA00022692"/>
    </source>
</evidence>
<proteinExistence type="inferred from homology"/>
<keyword evidence="12" id="KW-1185">Reference proteome</keyword>
<evidence type="ECO:0000256" key="7">
    <source>
        <dbReference type="ARBA" id="ARBA00023315"/>
    </source>
</evidence>
<feature type="transmembrane region" description="Helical" evidence="8">
    <location>
        <begin position="46"/>
        <end position="65"/>
    </location>
</feature>
<organism evidence="11 12">
    <name type="scientific">Ornithinibacter aureus</name>
    <dbReference type="NCBI Taxonomy" id="622664"/>
    <lineage>
        <taxon>Bacteria</taxon>
        <taxon>Bacillati</taxon>
        <taxon>Actinomycetota</taxon>
        <taxon>Actinomycetes</taxon>
        <taxon>Micrococcales</taxon>
        <taxon>Intrasporangiaceae</taxon>
        <taxon>Ornithinibacter</taxon>
    </lineage>
</organism>
<sequence>MNAALRLVGAAVAGIALDAAFPGLGWWPLAPVSLAMLFLLLRGQPVALGALVGMVFGLAFFVPHLSWSGIYVGPVPWLALACLQALYVGAFGAVVTLAGRWVGTSWAQVLLCVPLWVAQEAVRARTPFGGFPWGRVAFSQADGPAVGWAWVGGAPMVTFVIATAGALTALAALRLRSAGLGRSQGAWRPVALLAAAAVLPLAGDPLRTAGQEPPQDQVTVAAVQGNVARPGLDFNAERREVLGNHVKGTLALAEDVRRGRLPAPDVVLWPENSSDIDPTRDSQAATEITLAAAAVGVPVVVGAVLSEPAPNVSNSTLVWSPTGQVTARYDKHRPVPFAEYVPYRSFFRTFSTAVDLVRTDFAAGSGPNIVQAGPVRLGVAICFEVAFDDQLRTAVRQGAQVLFVPTNNATFGRTDESVQQLAMSRLRAVELGRPVAHVSTVGVSALIRPDGSFVGKGGHFTSEVLSASLPLSTSSTPALRLGPALELAIVAAGFAIPALMAIRRARRPDGRRAQPAGSRTARWGHLSLVKPRRGSDHPASAAARRPGLSRRDESGAEPRTT</sequence>
<dbReference type="PROSITE" id="PS50263">
    <property type="entry name" value="CN_HYDROLASE"/>
    <property type="match status" value="1"/>
</dbReference>
<keyword evidence="3 8" id="KW-0808">Transferase</keyword>
<dbReference type="SUPFAM" id="SSF56317">
    <property type="entry name" value="Carbon-nitrogen hydrolase"/>
    <property type="match status" value="1"/>
</dbReference>
<name>A0ABP8K4V3_9MICO</name>
<comment type="similarity">
    <text evidence="8">Belongs to the CN hydrolase family. Apolipoprotein N-acyltransferase subfamily.</text>
</comment>
<dbReference type="PANTHER" id="PTHR38686:SF1">
    <property type="entry name" value="APOLIPOPROTEIN N-ACYLTRANSFERASE"/>
    <property type="match status" value="1"/>
</dbReference>
<comment type="caution">
    <text evidence="8">Lacks conserved residue(s) required for the propagation of feature annotation.</text>
</comment>
<comment type="function">
    <text evidence="8">Catalyzes the phospholipid dependent N-acylation of the N-terminal cysteine of apolipoprotein, the last step in lipoprotein maturation.</text>
</comment>
<dbReference type="NCBIfam" id="TIGR00546">
    <property type="entry name" value="lnt"/>
    <property type="match status" value="1"/>
</dbReference>
<evidence type="ECO:0000256" key="3">
    <source>
        <dbReference type="ARBA" id="ARBA00022679"/>
    </source>
</evidence>
<keyword evidence="4 8" id="KW-0812">Transmembrane</keyword>
<dbReference type="InterPro" id="IPR004563">
    <property type="entry name" value="Apolipo_AcylTrfase"/>
</dbReference>
<dbReference type="CDD" id="cd07571">
    <property type="entry name" value="ALP_N-acyl_transferase"/>
    <property type="match status" value="1"/>
</dbReference>
<reference evidence="12" key="1">
    <citation type="journal article" date="2019" name="Int. J. Syst. Evol. Microbiol.">
        <title>The Global Catalogue of Microorganisms (GCM) 10K type strain sequencing project: providing services to taxonomists for standard genome sequencing and annotation.</title>
        <authorList>
            <consortium name="The Broad Institute Genomics Platform"/>
            <consortium name="The Broad Institute Genome Sequencing Center for Infectious Disease"/>
            <person name="Wu L."/>
            <person name="Ma J."/>
        </authorList>
    </citation>
    <scope>NUCLEOTIDE SEQUENCE [LARGE SCALE GENOMIC DNA]</scope>
    <source>
        <strain evidence="12">JCM 17738</strain>
    </source>
</reference>
<feature type="domain" description="CN hydrolase" evidence="10">
    <location>
        <begin position="218"/>
        <end position="471"/>
    </location>
</feature>
<feature type="compositionally biased region" description="Basic and acidic residues" evidence="9">
    <location>
        <begin position="549"/>
        <end position="561"/>
    </location>
</feature>
<dbReference type="PANTHER" id="PTHR38686">
    <property type="entry name" value="APOLIPOPROTEIN N-ACYLTRANSFERASE"/>
    <property type="match status" value="1"/>
</dbReference>
<dbReference type="EMBL" id="BAABFX010000038">
    <property type="protein sequence ID" value="GAA4400216.1"/>
    <property type="molecule type" value="Genomic_DNA"/>
</dbReference>
<dbReference type="InterPro" id="IPR045378">
    <property type="entry name" value="LNT_N"/>
</dbReference>
<evidence type="ECO:0000259" key="10">
    <source>
        <dbReference type="PROSITE" id="PS50263"/>
    </source>
</evidence>